<dbReference type="EMBL" id="JBIGIA010000002">
    <property type="protein sequence ID" value="MFG6456064.1"/>
    <property type="molecule type" value="Genomic_DNA"/>
</dbReference>
<proteinExistence type="predicted"/>
<comment type="caution">
    <text evidence="1">The sequence shown here is derived from an EMBL/GenBank/DDBJ whole genome shotgun (WGS) entry which is preliminary data.</text>
</comment>
<accession>A0ABW7G299</accession>
<sequence>MFSFINLVRATMGLPELARQPLVDLTAQAHAQYAVANKSTAVEETAGSACFTGADLTARLSAVGAQTTEVMGLRQRSEVVLAYQASAGEPQTWDYVNDTLNSLYGRMVVLDPRLQQIGVGASAEPGGTGRSMVLDTALLPGAATTNNLLALWPRDGATGLPLRMAAMNMTPLESGVTQGYPITVHAGAALQVSRFVLTTATDGQVVATTVLTAANDRNRFFAEGEAALLPHAPLLAGTTYRVEFDGTVGVTAVHRSWSFTTAR</sequence>
<dbReference type="Proteomes" id="UP001606305">
    <property type="component" value="Unassembled WGS sequence"/>
</dbReference>
<evidence type="ECO:0000313" key="1">
    <source>
        <dbReference type="EMBL" id="MFG6456064.1"/>
    </source>
</evidence>
<organism evidence="1 2">
    <name type="scientific">Pelomonas nitida</name>
    <dbReference type="NCBI Taxonomy" id="3299027"/>
    <lineage>
        <taxon>Bacteria</taxon>
        <taxon>Pseudomonadati</taxon>
        <taxon>Pseudomonadota</taxon>
        <taxon>Betaproteobacteria</taxon>
        <taxon>Burkholderiales</taxon>
        <taxon>Sphaerotilaceae</taxon>
        <taxon>Roseateles</taxon>
    </lineage>
</organism>
<dbReference type="Gene3D" id="3.40.33.10">
    <property type="entry name" value="CAP"/>
    <property type="match status" value="1"/>
</dbReference>
<protein>
    <submittedName>
        <fullName evidence="1">Uncharacterized protein</fullName>
    </submittedName>
</protein>
<dbReference type="RefSeq" id="WP_394486761.1">
    <property type="nucleotide sequence ID" value="NZ_JBIGIA010000002.1"/>
</dbReference>
<gene>
    <name evidence="1" type="ORF">ACG00X_04390</name>
</gene>
<reference evidence="1 2" key="1">
    <citation type="submission" date="2024-09" db="EMBL/GenBank/DDBJ databases">
        <title>Novel species of the genus Pelomonas and Roseateles isolated from streams.</title>
        <authorList>
            <person name="Lu H."/>
        </authorList>
    </citation>
    <scope>NUCLEOTIDE SEQUENCE [LARGE SCALE GENOMIC DNA]</scope>
    <source>
        <strain evidence="1 2">BYS96W</strain>
    </source>
</reference>
<name>A0ABW7G299_9BURK</name>
<keyword evidence="2" id="KW-1185">Reference proteome</keyword>
<evidence type="ECO:0000313" key="2">
    <source>
        <dbReference type="Proteomes" id="UP001606305"/>
    </source>
</evidence>
<dbReference type="InterPro" id="IPR035940">
    <property type="entry name" value="CAP_sf"/>
</dbReference>